<accession>A0A0D7BUR5</accession>
<dbReference type="STRING" id="1314674.A0A0D7BUR5"/>
<protein>
    <submittedName>
        <fullName evidence="2">Uncharacterized protein</fullName>
    </submittedName>
</protein>
<evidence type="ECO:0000313" key="2">
    <source>
        <dbReference type="EMBL" id="KIY74233.1"/>
    </source>
</evidence>
<feature type="compositionally biased region" description="Acidic residues" evidence="1">
    <location>
        <begin position="211"/>
        <end position="221"/>
    </location>
</feature>
<keyword evidence="3" id="KW-1185">Reference proteome</keyword>
<organism evidence="2 3">
    <name type="scientific">Cylindrobasidium torrendii FP15055 ss-10</name>
    <dbReference type="NCBI Taxonomy" id="1314674"/>
    <lineage>
        <taxon>Eukaryota</taxon>
        <taxon>Fungi</taxon>
        <taxon>Dikarya</taxon>
        <taxon>Basidiomycota</taxon>
        <taxon>Agaricomycotina</taxon>
        <taxon>Agaricomycetes</taxon>
        <taxon>Agaricomycetidae</taxon>
        <taxon>Agaricales</taxon>
        <taxon>Marasmiineae</taxon>
        <taxon>Physalacriaceae</taxon>
        <taxon>Cylindrobasidium</taxon>
    </lineage>
</organism>
<dbReference type="Proteomes" id="UP000054007">
    <property type="component" value="Unassembled WGS sequence"/>
</dbReference>
<feature type="region of interest" description="Disordered" evidence="1">
    <location>
        <begin position="14"/>
        <end position="166"/>
    </location>
</feature>
<dbReference type="OrthoDB" id="3364141at2759"/>
<dbReference type="AlphaFoldDB" id="A0A0D7BUR5"/>
<feature type="compositionally biased region" description="Low complexity" evidence="1">
    <location>
        <begin position="61"/>
        <end position="73"/>
    </location>
</feature>
<proteinExistence type="predicted"/>
<reference evidence="2 3" key="1">
    <citation type="journal article" date="2015" name="Fungal Genet. Biol.">
        <title>Evolution of novel wood decay mechanisms in Agaricales revealed by the genome sequences of Fistulina hepatica and Cylindrobasidium torrendii.</title>
        <authorList>
            <person name="Floudas D."/>
            <person name="Held B.W."/>
            <person name="Riley R."/>
            <person name="Nagy L.G."/>
            <person name="Koehler G."/>
            <person name="Ransdell A.S."/>
            <person name="Younus H."/>
            <person name="Chow J."/>
            <person name="Chiniquy J."/>
            <person name="Lipzen A."/>
            <person name="Tritt A."/>
            <person name="Sun H."/>
            <person name="Haridas S."/>
            <person name="LaButti K."/>
            <person name="Ohm R.A."/>
            <person name="Kues U."/>
            <person name="Blanchette R.A."/>
            <person name="Grigoriev I.V."/>
            <person name="Minto R.E."/>
            <person name="Hibbett D.S."/>
        </authorList>
    </citation>
    <scope>NUCLEOTIDE SEQUENCE [LARGE SCALE GENOMIC DNA]</scope>
    <source>
        <strain evidence="2 3">FP15055 ss-10</strain>
    </source>
</reference>
<feature type="compositionally biased region" description="Acidic residues" evidence="1">
    <location>
        <begin position="231"/>
        <end position="247"/>
    </location>
</feature>
<feature type="region of interest" description="Disordered" evidence="1">
    <location>
        <begin position="204"/>
        <end position="247"/>
    </location>
</feature>
<evidence type="ECO:0000256" key="1">
    <source>
        <dbReference type="SAM" id="MobiDB-lite"/>
    </source>
</evidence>
<dbReference type="EMBL" id="KN880431">
    <property type="protein sequence ID" value="KIY74233.1"/>
    <property type="molecule type" value="Genomic_DNA"/>
</dbReference>
<evidence type="ECO:0000313" key="3">
    <source>
        <dbReference type="Proteomes" id="UP000054007"/>
    </source>
</evidence>
<name>A0A0D7BUR5_9AGAR</name>
<feature type="compositionally biased region" description="Low complexity" evidence="1">
    <location>
        <begin position="26"/>
        <end position="45"/>
    </location>
</feature>
<feature type="compositionally biased region" description="Polar residues" evidence="1">
    <location>
        <begin position="74"/>
        <end position="84"/>
    </location>
</feature>
<sequence>MTTFSSAWPATHPWFAHSMKRKHSETPSSGSEGSDSSGAESTSSSHRAKRCRYSQLARTMSGLSLAHSSSSTLRTHNAPGQPTISELGIPRDDIPMIQPSQIDEPKEVTPPPPEASTSDVKMKSWYEPEPDRTRLPPAFMRAARSADRASGIVVTDLDSSDDEDGPAVEAELISPALMEHIRRQGLRSGLLPTDSHSQALVLYRPVPLPDTESEDADDDNIEAPTPMSISEAEDADPLDSDAMDIDD</sequence>
<feature type="compositionally biased region" description="Basic and acidic residues" evidence="1">
    <location>
        <begin position="120"/>
        <end position="134"/>
    </location>
</feature>
<gene>
    <name evidence="2" type="ORF">CYLTODRAFT_133</name>
</gene>